<name>A0ABS8SQ01_DATST</name>
<comment type="caution">
    <text evidence="2">The sequence shown here is derived from an EMBL/GenBank/DDBJ whole genome shotgun (WGS) entry which is preliminary data.</text>
</comment>
<dbReference type="Proteomes" id="UP000823775">
    <property type="component" value="Unassembled WGS sequence"/>
</dbReference>
<evidence type="ECO:0000313" key="2">
    <source>
        <dbReference type="EMBL" id="MCD7460987.1"/>
    </source>
</evidence>
<dbReference type="EMBL" id="JACEIK010000692">
    <property type="protein sequence ID" value="MCD7460987.1"/>
    <property type="molecule type" value="Genomic_DNA"/>
</dbReference>
<feature type="region of interest" description="Disordered" evidence="1">
    <location>
        <begin position="109"/>
        <end position="129"/>
    </location>
</feature>
<gene>
    <name evidence="2" type="ORF">HAX54_044956</name>
</gene>
<reference evidence="2 3" key="1">
    <citation type="journal article" date="2021" name="BMC Genomics">
        <title>Datura genome reveals duplications of psychoactive alkaloid biosynthetic genes and high mutation rate following tissue culture.</title>
        <authorList>
            <person name="Rajewski A."/>
            <person name="Carter-House D."/>
            <person name="Stajich J."/>
            <person name="Litt A."/>
        </authorList>
    </citation>
    <scope>NUCLEOTIDE SEQUENCE [LARGE SCALE GENOMIC DNA]</scope>
    <source>
        <strain evidence="2">AR-01</strain>
    </source>
</reference>
<evidence type="ECO:0000313" key="3">
    <source>
        <dbReference type="Proteomes" id="UP000823775"/>
    </source>
</evidence>
<keyword evidence="3" id="KW-1185">Reference proteome</keyword>
<protein>
    <submittedName>
        <fullName evidence="2">Uncharacterized protein</fullName>
    </submittedName>
</protein>
<feature type="region of interest" description="Disordered" evidence="1">
    <location>
        <begin position="429"/>
        <end position="453"/>
    </location>
</feature>
<evidence type="ECO:0000256" key="1">
    <source>
        <dbReference type="SAM" id="MobiDB-lite"/>
    </source>
</evidence>
<feature type="compositionally biased region" description="Polar residues" evidence="1">
    <location>
        <begin position="434"/>
        <end position="446"/>
    </location>
</feature>
<proteinExistence type="predicted"/>
<sequence>MRSNGAAGMQRHTDRYTVSCPAIKPVVADTFLGSFFHNQELREGRDATKKSQMYYSTASLMQSPFLRALQLPKGKGTSLLGRLWREDSNPRHRFVATCPNPLSYRPHPVSTGSVPGVPSKRNLSSPQPFGGREPVAVSAVPLKLWGSRNRRALILGWVYYLDEACCYPYSGNCYQRFTGHDNCQAPFVWQLAEGQLCPAREPARLLLLGGLRPIETVYLRLSLPRHAVRALAPPTAWELTVSCSISLPDGGSSFAPFPHGCLLPAHGFSSSSKGCPIRESPDLCFVFNSLKHFVDYYALPHLWVPRYPPVLWSVRDPGCRRRPWGDLVVLRGGDGLGHPDLNQRLAREVIIAPTVQLIGRESIDSFSGAIHPSRTQHTTLRCTALSKCACSPFFLTLASLCEITPMRRKKKALRDPPGPTLDTLRSFFKPAPISISSQEKNGSNGNDPLRHPE</sequence>
<organism evidence="2 3">
    <name type="scientific">Datura stramonium</name>
    <name type="common">Jimsonweed</name>
    <name type="synonym">Common thornapple</name>
    <dbReference type="NCBI Taxonomy" id="4076"/>
    <lineage>
        <taxon>Eukaryota</taxon>
        <taxon>Viridiplantae</taxon>
        <taxon>Streptophyta</taxon>
        <taxon>Embryophyta</taxon>
        <taxon>Tracheophyta</taxon>
        <taxon>Spermatophyta</taxon>
        <taxon>Magnoliopsida</taxon>
        <taxon>eudicotyledons</taxon>
        <taxon>Gunneridae</taxon>
        <taxon>Pentapetalae</taxon>
        <taxon>asterids</taxon>
        <taxon>lamiids</taxon>
        <taxon>Solanales</taxon>
        <taxon>Solanaceae</taxon>
        <taxon>Solanoideae</taxon>
        <taxon>Datureae</taxon>
        <taxon>Datura</taxon>
    </lineage>
</organism>
<accession>A0ABS8SQ01</accession>